<dbReference type="AlphaFoldDB" id="A0A1J1DZD0"/>
<dbReference type="Proteomes" id="UP000243197">
    <property type="component" value="Chromosome"/>
</dbReference>
<name>A0A1J1DZD0_9FLAO</name>
<gene>
    <name evidence="1" type="ORF">JBKA6_1253</name>
</gene>
<evidence type="ECO:0000313" key="1">
    <source>
        <dbReference type="EMBL" id="BAV95266.1"/>
    </source>
</evidence>
<organism evidence="1 2">
    <name type="scientific">Ichthyobacterium seriolicida</name>
    <dbReference type="NCBI Taxonomy" id="242600"/>
    <lineage>
        <taxon>Bacteria</taxon>
        <taxon>Pseudomonadati</taxon>
        <taxon>Bacteroidota</taxon>
        <taxon>Flavobacteriia</taxon>
        <taxon>Flavobacteriales</taxon>
        <taxon>Ichthyobacteriaceae</taxon>
        <taxon>Ichthyobacterium</taxon>
    </lineage>
</organism>
<reference evidence="1 2" key="1">
    <citation type="submission" date="2014-03" db="EMBL/GenBank/DDBJ databases">
        <title>complete genome sequence of Flavobacteriaceae bacterium JBKA-6.</title>
        <authorList>
            <person name="Takano T."/>
            <person name="Nakamura Y."/>
            <person name="Takuma S."/>
            <person name="Yasuike M."/>
            <person name="Matsuyama T."/>
            <person name="Sakai T."/>
            <person name="Fujiwara A."/>
            <person name="Kimoto K."/>
            <person name="Fukuda Y."/>
            <person name="Kondo H."/>
            <person name="Hirono I."/>
            <person name="Nakayasu C."/>
        </authorList>
    </citation>
    <scope>NUCLEOTIDE SEQUENCE [LARGE SCALE GENOMIC DNA]</scope>
    <source>
        <strain evidence="1 2">JBKA-6</strain>
    </source>
</reference>
<sequence length="65" mass="7635">MIENLNIKIRNYTKNKLLFPTADAVVKYTFLALGKATKKWSKPIILNWEIITNQFLTILDKRARL</sequence>
<dbReference type="EMBL" id="AP014564">
    <property type="protein sequence ID" value="BAV95266.1"/>
    <property type="molecule type" value="Genomic_DNA"/>
</dbReference>
<accession>A0A1J1DZD0</accession>
<evidence type="ECO:0000313" key="2">
    <source>
        <dbReference type="Proteomes" id="UP000243197"/>
    </source>
</evidence>
<proteinExistence type="predicted"/>
<dbReference type="KEGG" id="ise:JBKA6_1253"/>
<protein>
    <submittedName>
        <fullName evidence="1">Transposase</fullName>
    </submittedName>
</protein>
<keyword evidence="2" id="KW-1185">Reference proteome</keyword>